<keyword evidence="1" id="KW-0479">Metal-binding</keyword>
<evidence type="ECO:0000313" key="8">
    <source>
        <dbReference type="EMBL" id="SPN97758.1"/>
    </source>
</evidence>
<gene>
    <name evidence="8" type="ORF">DNG_01272</name>
</gene>
<feature type="domain" description="CCHC-type" evidence="7">
    <location>
        <begin position="65"/>
        <end position="79"/>
    </location>
</feature>
<evidence type="ECO:0000256" key="2">
    <source>
        <dbReference type="ARBA" id="ARBA00022737"/>
    </source>
</evidence>
<evidence type="ECO:0000259" key="7">
    <source>
        <dbReference type="PROSITE" id="PS50158"/>
    </source>
</evidence>
<dbReference type="PANTHER" id="PTHR47103">
    <property type="entry name" value="DNA-BINDING PROTEIN"/>
    <property type="match status" value="1"/>
</dbReference>
<reference evidence="8" key="1">
    <citation type="submission" date="2018-03" db="EMBL/GenBank/DDBJ databases">
        <authorList>
            <person name="Guldener U."/>
        </authorList>
    </citation>
    <scope>NUCLEOTIDE SEQUENCE</scope>
</reference>
<keyword evidence="3 5" id="KW-0863">Zinc-finger</keyword>
<keyword evidence="4" id="KW-0862">Zinc</keyword>
<dbReference type="AlphaFoldDB" id="A0AAE8MSA4"/>
<evidence type="ECO:0000256" key="4">
    <source>
        <dbReference type="ARBA" id="ARBA00022833"/>
    </source>
</evidence>
<evidence type="ECO:0000256" key="6">
    <source>
        <dbReference type="SAM" id="MobiDB-lite"/>
    </source>
</evidence>
<dbReference type="GO" id="GO:0008270">
    <property type="term" value="F:zinc ion binding"/>
    <property type="evidence" value="ECO:0007669"/>
    <property type="project" value="UniProtKB-KW"/>
</dbReference>
<sequence length="488" mass="53802">MCPPADSGGFWGAASGTDDTWNDTPANNMNSSNATKQFGGDDFGSRGFGDENNPNFDSDQPKRGCFNCGEDDHNKADCPHPTKFTGTCKNCDEEGHMAKDCPTRGPMACNYCKEEGHMIKDCPTRPPMACNYCKEEGHMAKDCPTRGPMTCNHCKEEGHMVKDCPMRPPQVCTNCNQEGHSRAKCENARAIDRSHVADGTPDEAWDELQAAIKARDLDDVKTAIEKYSKECPEMTYLQIQEGLYDIGLDLYLIATERPLLPTYTNMDLQGNLNKKYTISYRFSDQPERPREKDGWPSTKEEILSRLNDAGMPVEGSAPLCSNCNELGHVRKHCKQEPTEVSDRPTIMCYNCNETGHRVRDCPQPRSTRGACRNCGKPGHKASDCEEPRSAANVDCRKCGEVGHFSRDCPQGGGKRACHTCGSEDHLARECPDKANKDNDFYTKHSKDDDFGAHEGGDGNPTEDAGWNTAPAINDGDALWDQAGNSGGW</sequence>
<name>A0AAE8MSA4_9PEZI</name>
<accession>A0AAE8MSA4</accession>
<feature type="domain" description="CCHC-type" evidence="7">
    <location>
        <begin position="109"/>
        <end position="123"/>
    </location>
</feature>
<comment type="caution">
    <text evidence="8">The sequence shown here is derived from an EMBL/GenBank/DDBJ whole genome shotgun (WGS) entry which is preliminary data.</text>
</comment>
<dbReference type="SUPFAM" id="SSF57756">
    <property type="entry name" value="Retrovirus zinc finger-like domains"/>
    <property type="match status" value="5"/>
</dbReference>
<organism evidence="8 9">
    <name type="scientific">Cephalotrichum gorgonifer</name>
    <dbReference type="NCBI Taxonomy" id="2041049"/>
    <lineage>
        <taxon>Eukaryota</taxon>
        <taxon>Fungi</taxon>
        <taxon>Dikarya</taxon>
        <taxon>Ascomycota</taxon>
        <taxon>Pezizomycotina</taxon>
        <taxon>Sordariomycetes</taxon>
        <taxon>Hypocreomycetidae</taxon>
        <taxon>Microascales</taxon>
        <taxon>Microascaceae</taxon>
        <taxon>Cephalotrichum</taxon>
    </lineage>
</organism>
<feature type="domain" description="CCHC-type" evidence="7">
    <location>
        <begin position="151"/>
        <end position="165"/>
    </location>
</feature>
<dbReference type="Proteomes" id="UP001187682">
    <property type="component" value="Unassembled WGS sequence"/>
</dbReference>
<dbReference type="InterPro" id="IPR036875">
    <property type="entry name" value="Znf_CCHC_sf"/>
</dbReference>
<feature type="domain" description="CCHC-type" evidence="7">
    <location>
        <begin position="371"/>
        <end position="386"/>
    </location>
</feature>
<feature type="compositionally biased region" description="Basic and acidic residues" evidence="6">
    <location>
        <begin position="441"/>
        <end position="456"/>
    </location>
</feature>
<protein>
    <submittedName>
        <fullName evidence="8">Related to hexamer-binding protein HEXBP</fullName>
    </submittedName>
</protein>
<feature type="domain" description="CCHC-type" evidence="7">
    <location>
        <begin position="348"/>
        <end position="363"/>
    </location>
</feature>
<evidence type="ECO:0000256" key="5">
    <source>
        <dbReference type="PROSITE-ProRule" id="PRU00047"/>
    </source>
</evidence>
<dbReference type="InterPro" id="IPR001878">
    <property type="entry name" value="Znf_CCHC"/>
</dbReference>
<feature type="region of interest" description="Disordered" evidence="6">
    <location>
        <begin position="441"/>
        <end position="488"/>
    </location>
</feature>
<dbReference type="SMART" id="SM00343">
    <property type="entry name" value="ZnF_C2HC"/>
    <property type="match status" value="11"/>
</dbReference>
<feature type="domain" description="CCHC-type" evidence="7">
    <location>
        <begin position="130"/>
        <end position="144"/>
    </location>
</feature>
<evidence type="ECO:0000256" key="3">
    <source>
        <dbReference type="ARBA" id="ARBA00022771"/>
    </source>
</evidence>
<proteinExistence type="predicted"/>
<feature type="region of interest" description="Disordered" evidence="6">
    <location>
        <begin position="1"/>
        <end position="58"/>
    </location>
</feature>
<keyword evidence="9" id="KW-1185">Reference proteome</keyword>
<dbReference type="Pfam" id="PF00098">
    <property type="entry name" value="zf-CCHC"/>
    <property type="match status" value="8"/>
</dbReference>
<feature type="domain" description="CCHC-type" evidence="7">
    <location>
        <begin position="88"/>
        <end position="102"/>
    </location>
</feature>
<feature type="domain" description="CCHC-type" evidence="7">
    <location>
        <begin position="320"/>
        <end position="335"/>
    </location>
</feature>
<evidence type="ECO:0000313" key="9">
    <source>
        <dbReference type="Proteomes" id="UP001187682"/>
    </source>
</evidence>
<evidence type="ECO:0000256" key="1">
    <source>
        <dbReference type="ARBA" id="ARBA00022723"/>
    </source>
</evidence>
<feature type="domain" description="CCHC-type" evidence="7">
    <location>
        <begin position="417"/>
        <end position="432"/>
    </location>
</feature>
<dbReference type="Gene3D" id="4.10.60.10">
    <property type="entry name" value="Zinc finger, CCHC-type"/>
    <property type="match status" value="7"/>
</dbReference>
<feature type="domain" description="CCHC-type" evidence="7">
    <location>
        <begin position="395"/>
        <end position="410"/>
    </location>
</feature>
<dbReference type="GO" id="GO:0003676">
    <property type="term" value="F:nucleic acid binding"/>
    <property type="evidence" value="ECO:0007669"/>
    <property type="project" value="InterPro"/>
</dbReference>
<dbReference type="PROSITE" id="PS50158">
    <property type="entry name" value="ZF_CCHC"/>
    <property type="match status" value="10"/>
</dbReference>
<dbReference type="EMBL" id="ONZQ02000001">
    <property type="protein sequence ID" value="SPN97758.1"/>
    <property type="molecule type" value="Genomic_DNA"/>
</dbReference>
<feature type="compositionally biased region" description="Polar residues" evidence="6">
    <location>
        <begin position="17"/>
        <end position="36"/>
    </location>
</feature>
<keyword evidence="2" id="KW-0677">Repeat</keyword>
<dbReference type="PANTHER" id="PTHR47103:SF8">
    <property type="entry name" value="DNA-BINDING PROTEIN"/>
    <property type="match status" value="1"/>
</dbReference>